<feature type="compositionally biased region" description="Basic and acidic residues" evidence="1">
    <location>
        <begin position="59"/>
        <end position="81"/>
    </location>
</feature>
<sequence>MTSPRRNWGEYNSEQINPRGPVQPRAYWEAIRNEDRNDDRDEYGSEPSNLRGPVQPRDYQGERQQRLVNREMNERNRKEMNVKKDVTLSERDFFTSTRYGFLR</sequence>
<accession>A0A830C256</accession>
<feature type="compositionally biased region" description="Polar residues" evidence="1">
    <location>
        <begin position="1"/>
        <end position="16"/>
    </location>
</feature>
<keyword evidence="3" id="KW-1185">Reference proteome</keyword>
<evidence type="ECO:0000313" key="3">
    <source>
        <dbReference type="Proteomes" id="UP000653305"/>
    </source>
</evidence>
<organism evidence="2 3">
    <name type="scientific">Phtheirospermum japonicum</name>
    <dbReference type="NCBI Taxonomy" id="374723"/>
    <lineage>
        <taxon>Eukaryota</taxon>
        <taxon>Viridiplantae</taxon>
        <taxon>Streptophyta</taxon>
        <taxon>Embryophyta</taxon>
        <taxon>Tracheophyta</taxon>
        <taxon>Spermatophyta</taxon>
        <taxon>Magnoliopsida</taxon>
        <taxon>eudicotyledons</taxon>
        <taxon>Gunneridae</taxon>
        <taxon>Pentapetalae</taxon>
        <taxon>asterids</taxon>
        <taxon>lamiids</taxon>
        <taxon>Lamiales</taxon>
        <taxon>Orobanchaceae</taxon>
        <taxon>Orobanchaceae incertae sedis</taxon>
        <taxon>Phtheirospermum</taxon>
    </lineage>
</organism>
<dbReference type="Proteomes" id="UP000653305">
    <property type="component" value="Unassembled WGS sequence"/>
</dbReference>
<dbReference type="EMBL" id="BMAC01000213">
    <property type="protein sequence ID" value="GFP90233.1"/>
    <property type="molecule type" value="Genomic_DNA"/>
</dbReference>
<feature type="compositionally biased region" description="Basic and acidic residues" evidence="1">
    <location>
        <begin position="31"/>
        <end position="43"/>
    </location>
</feature>
<evidence type="ECO:0000256" key="1">
    <source>
        <dbReference type="SAM" id="MobiDB-lite"/>
    </source>
</evidence>
<comment type="caution">
    <text evidence="2">The sequence shown here is derived from an EMBL/GenBank/DDBJ whole genome shotgun (WGS) entry which is preliminary data.</text>
</comment>
<dbReference type="AlphaFoldDB" id="A0A830C256"/>
<protein>
    <submittedName>
        <fullName evidence="2">Uncharacterized protein</fullName>
    </submittedName>
</protein>
<proteinExistence type="predicted"/>
<gene>
    <name evidence="2" type="ORF">PHJA_001167200</name>
</gene>
<name>A0A830C256_9LAMI</name>
<feature type="region of interest" description="Disordered" evidence="1">
    <location>
        <begin position="1"/>
        <end position="81"/>
    </location>
</feature>
<reference evidence="2" key="1">
    <citation type="submission" date="2020-07" db="EMBL/GenBank/DDBJ databases">
        <title>Ethylene signaling mediates host invasion by parasitic plants.</title>
        <authorList>
            <person name="Yoshida S."/>
        </authorList>
    </citation>
    <scope>NUCLEOTIDE SEQUENCE</scope>
    <source>
        <strain evidence="2">Okayama</strain>
    </source>
</reference>
<evidence type="ECO:0000313" key="2">
    <source>
        <dbReference type="EMBL" id="GFP90233.1"/>
    </source>
</evidence>